<evidence type="ECO:0000256" key="8">
    <source>
        <dbReference type="ARBA" id="ARBA00023027"/>
    </source>
</evidence>
<comment type="similarity">
    <text evidence="3">In the C-terminal section; belongs to the flavoprotein pyridine nucleotide cytochrome reductase family.</text>
</comment>
<dbReference type="SUPFAM" id="SSF63380">
    <property type="entry name" value="Riboflavin synthase domain-like"/>
    <property type="match status" value="1"/>
</dbReference>
<name>A0A8J3NE69_9ACTN</name>
<dbReference type="GO" id="GO:0005344">
    <property type="term" value="F:oxygen carrier activity"/>
    <property type="evidence" value="ECO:0007669"/>
    <property type="project" value="UniProtKB-KW"/>
</dbReference>
<gene>
    <name evidence="14" type="ORF">Aru02nite_45140</name>
</gene>
<dbReference type="CDD" id="cd19753">
    <property type="entry name" value="Mb-like_oxidoreductase"/>
    <property type="match status" value="1"/>
</dbReference>
<organism evidence="14 15">
    <name type="scientific">Actinocatenispora rupis</name>
    <dbReference type="NCBI Taxonomy" id="519421"/>
    <lineage>
        <taxon>Bacteria</taxon>
        <taxon>Bacillati</taxon>
        <taxon>Actinomycetota</taxon>
        <taxon>Actinomycetes</taxon>
        <taxon>Micromonosporales</taxon>
        <taxon>Micromonosporaceae</taxon>
        <taxon>Actinocatenispora</taxon>
    </lineage>
</organism>
<keyword evidence="11" id="KW-0479">Metal-binding</keyword>
<dbReference type="InterPro" id="IPR000971">
    <property type="entry name" value="Globin"/>
</dbReference>
<dbReference type="EMBL" id="BOMB01000025">
    <property type="protein sequence ID" value="GID13625.1"/>
    <property type="molecule type" value="Genomic_DNA"/>
</dbReference>
<comment type="catalytic activity">
    <reaction evidence="9">
        <text>2 nitric oxide + NADH + 2 O2 = 2 nitrate + NAD(+) + H(+)</text>
        <dbReference type="Rhea" id="RHEA:19469"/>
        <dbReference type="ChEBI" id="CHEBI:15378"/>
        <dbReference type="ChEBI" id="CHEBI:15379"/>
        <dbReference type="ChEBI" id="CHEBI:16480"/>
        <dbReference type="ChEBI" id="CHEBI:17632"/>
        <dbReference type="ChEBI" id="CHEBI:57540"/>
        <dbReference type="ChEBI" id="CHEBI:57945"/>
        <dbReference type="EC" id="1.14.12.17"/>
    </reaction>
</comment>
<keyword evidence="11" id="KW-0349">Heme</keyword>
<dbReference type="GO" id="GO:0051537">
    <property type="term" value="F:2 iron, 2 sulfur cluster binding"/>
    <property type="evidence" value="ECO:0007669"/>
    <property type="project" value="UniProtKB-KW"/>
</dbReference>
<dbReference type="PROSITE" id="PS01033">
    <property type="entry name" value="GLOBIN"/>
    <property type="match status" value="1"/>
</dbReference>
<dbReference type="AlphaFoldDB" id="A0A8J3NE69"/>
<dbReference type="InterPro" id="IPR009050">
    <property type="entry name" value="Globin-like_sf"/>
</dbReference>
<dbReference type="Gene3D" id="1.10.490.10">
    <property type="entry name" value="Globins"/>
    <property type="match status" value="1"/>
</dbReference>
<keyword evidence="5" id="KW-0001">2Fe-2S</keyword>
<keyword evidence="11" id="KW-0813">Transport</keyword>
<dbReference type="EC" id="1.14.12.17" evidence="4"/>
<feature type="domain" description="FAD-binding FR-type" evidence="13">
    <location>
        <begin position="180"/>
        <end position="280"/>
    </location>
</feature>
<evidence type="ECO:0000256" key="2">
    <source>
        <dbReference type="ARBA" id="ARBA00001974"/>
    </source>
</evidence>
<evidence type="ECO:0000256" key="1">
    <source>
        <dbReference type="ARBA" id="ARBA00001970"/>
    </source>
</evidence>
<comment type="caution">
    <text evidence="14">The sequence shown here is derived from an EMBL/GenBank/DDBJ whole genome shotgun (WGS) entry which is preliminary data.</text>
</comment>
<dbReference type="InterPro" id="IPR050415">
    <property type="entry name" value="MRET"/>
</dbReference>
<evidence type="ECO:0000259" key="12">
    <source>
        <dbReference type="PROSITE" id="PS01033"/>
    </source>
</evidence>
<keyword evidence="11" id="KW-0408">Iron</keyword>
<evidence type="ECO:0000256" key="7">
    <source>
        <dbReference type="ARBA" id="ARBA00023014"/>
    </source>
</evidence>
<dbReference type="Pfam" id="PF00175">
    <property type="entry name" value="NAD_binding_1"/>
    <property type="match status" value="1"/>
</dbReference>
<proteinExistence type="inferred from homology"/>
<dbReference type="InterPro" id="IPR017927">
    <property type="entry name" value="FAD-bd_FR_type"/>
</dbReference>
<dbReference type="PROSITE" id="PS51384">
    <property type="entry name" value="FAD_FR"/>
    <property type="match status" value="1"/>
</dbReference>
<keyword evidence="15" id="KW-1185">Reference proteome</keyword>
<dbReference type="Pfam" id="PF00042">
    <property type="entry name" value="Globin"/>
    <property type="match status" value="1"/>
</dbReference>
<protein>
    <recommendedName>
        <fullName evidence="4">nitric oxide dioxygenase</fullName>
        <ecNumber evidence="4">1.14.12.17</ecNumber>
    </recommendedName>
</protein>
<evidence type="ECO:0000256" key="10">
    <source>
        <dbReference type="ARBA" id="ARBA00049433"/>
    </source>
</evidence>
<dbReference type="PANTHER" id="PTHR47354">
    <property type="entry name" value="NADH OXIDOREDUCTASE HCR"/>
    <property type="match status" value="1"/>
</dbReference>
<dbReference type="InterPro" id="IPR008333">
    <property type="entry name" value="Cbr1-like_FAD-bd_dom"/>
</dbReference>
<dbReference type="Proteomes" id="UP000612808">
    <property type="component" value="Unassembled WGS sequence"/>
</dbReference>
<keyword evidence="7" id="KW-0411">Iron-sulfur</keyword>
<evidence type="ECO:0000256" key="6">
    <source>
        <dbReference type="ARBA" id="ARBA00022857"/>
    </source>
</evidence>
<dbReference type="InterPro" id="IPR039261">
    <property type="entry name" value="FNR_nucleotide-bd"/>
</dbReference>
<evidence type="ECO:0000313" key="15">
    <source>
        <dbReference type="Proteomes" id="UP000612808"/>
    </source>
</evidence>
<evidence type="ECO:0000256" key="3">
    <source>
        <dbReference type="ARBA" id="ARBA00006401"/>
    </source>
</evidence>
<dbReference type="PANTHER" id="PTHR47354:SF5">
    <property type="entry name" value="PROTEIN RFBI"/>
    <property type="match status" value="1"/>
</dbReference>
<dbReference type="PRINTS" id="PR00410">
    <property type="entry name" value="PHEHYDRXLASE"/>
</dbReference>
<keyword evidence="6" id="KW-0521">NADP</keyword>
<dbReference type="InterPro" id="IPR012292">
    <property type="entry name" value="Globin/Proto"/>
</dbReference>
<dbReference type="Pfam" id="PF00970">
    <property type="entry name" value="FAD_binding_6"/>
    <property type="match status" value="1"/>
</dbReference>
<comment type="catalytic activity">
    <reaction evidence="10">
        <text>2 nitric oxide + NADPH + 2 O2 = 2 nitrate + NADP(+) + H(+)</text>
        <dbReference type="Rhea" id="RHEA:19465"/>
        <dbReference type="ChEBI" id="CHEBI:15378"/>
        <dbReference type="ChEBI" id="CHEBI:15379"/>
        <dbReference type="ChEBI" id="CHEBI:16480"/>
        <dbReference type="ChEBI" id="CHEBI:17632"/>
        <dbReference type="ChEBI" id="CHEBI:57783"/>
        <dbReference type="ChEBI" id="CHEBI:58349"/>
        <dbReference type="EC" id="1.14.12.17"/>
    </reaction>
</comment>
<dbReference type="CDD" id="cd06187">
    <property type="entry name" value="O2ase_reductase_like"/>
    <property type="match status" value="1"/>
</dbReference>
<accession>A0A8J3NE69</accession>
<evidence type="ECO:0000256" key="4">
    <source>
        <dbReference type="ARBA" id="ARBA00012229"/>
    </source>
</evidence>
<comment type="similarity">
    <text evidence="11">Belongs to the globin family.</text>
</comment>
<evidence type="ECO:0000256" key="11">
    <source>
        <dbReference type="RuleBase" id="RU000356"/>
    </source>
</evidence>
<evidence type="ECO:0000256" key="9">
    <source>
        <dbReference type="ARBA" id="ARBA00048649"/>
    </source>
</evidence>
<dbReference type="GO" id="GO:0020037">
    <property type="term" value="F:heme binding"/>
    <property type="evidence" value="ECO:0007669"/>
    <property type="project" value="InterPro"/>
</dbReference>
<dbReference type="Gene3D" id="2.40.30.10">
    <property type="entry name" value="Translation factors"/>
    <property type="match status" value="1"/>
</dbReference>
<sequence length="410" mass="45620">MTDGKDYEQLLALHHAMQLRRSLRDGSPMAAPAPRRPTEYRERLADQRLLVASLEAVTSSADEVVRSFYAQLFLGRPYLRNLFPAGLRADSDRLFSALIGLAEALEKIHELVPVLEQLGRDHRKYGIRPAHYDAVRQALIGALEEHAGANWRPEYATAWTRAYDYAAGVMQAAEAASTDPPYWQGTIVTHERRYPDIAVLRIRTDVPYRYRAGQYATVEVPNQPRVWRPYSMATAPRPDGVLEFHVRAHELGQVSTELVHRARVGDTLRLGPPMGTAVVDTDEERPLLVVAGGTGLAPCRAVVEQVLTTQPGRPVQLVFAVRHTQELYDLPTLAALAERYRSLTLVPVVTEDPDFPGVKGEVPDLIAQSGPWHAHEVYLSGPPGLVHALDRVMRRMSVPPTQVHHDPAPA</sequence>
<reference evidence="14" key="1">
    <citation type="submission" date="2021-01" db="EMBL/GenBank/DDBJ databases">
        <title>Whole genome shotgun sequence of Actinocatenispora rupis NBRC 107355.</title>
        <authorList>
            <person name="Komaki H."/>
            <person name="Tamura T."/>
        </authorList>
    </citation>
    <scope>NUCLEOTIDE SEQUENCE</scope>
    <source>
        <strain evidence="14">NBRC 107355</strain>
    </source>
</reference>
<dbReference type="Gene3D" id="3.40.50.80">
    <property type="entry name" value="Nucleotide-binding domain of ferredoxin-NADP reductase (FNR) module"/>
    <property type="match status" value="1"/>
</dbReference>
<dbReference type="GO" id="GO:0019825">
    <property type="term" value="F:oxygen binding"/>
    <property type="evidence" value="ECO:0007669"/>
    <property type="project" value="InterPro"/>
</dbReference>
<feature type="domain" description="Globin" evidence="12">
    <location>
        <begin position="42"/>
        <end position="175"/>
    </location>
</feature>
<dbReference type="GO" id="GO:0008941">
    <property type="term" value="F:nitric oxide dioxygenase NAD(P)H activity"/>
    <property type="evidence" value="ECO:0007669"/>
    <property type="project" value="UniProtKB-EC"/>
</dbReference>
<dbReference type="SUPFAM" id="SSF52343">
    <property type="entry name" value="Ferredoxin reductase-like, C-terminal NADP-linked domain"/>
    <property type="match status" value="1"/>
</dbReference>
<comment type="cofactor">
    <cofactor evidence="2">
        <name>FAD</name>
        <dbReference type="ChEBI" id="CHEBI:57692"/>
    </cofactor>
</comment>
<evidence type="ECO:0000259" key="13">
    <source>
        <dbReference type="PROSITE" id="PS51384"/>
    </source>
</evidence>
<dbReference type="InterPro" id="IPR001433">
    <property type="entry name" value="OxRdtase_FAD/NAD-bd"/>
</dbReference>
<evidence type="ECO:0000313" key="14">
    <source>
        <dbReference type="EMBL" id="GID13625.1"/>
    </source>
</evidence>
<keyword evidence="11" id="KW-0561">Oxygen transport</keyword>
<keyword evidence="8" id="KW-0520">NAD</keyword>
<dbReference type="SUPFAM" id="SSF46458">
    <property type="entry name" value="Globin-like"/>
    <property type="match status" value="1"/>
</dbReference>
<evidence type="ECO:0000256" key="5">
    <source>
        <dbReference type="ARBA" id="ARBA00022714"/>
    </source>
</evidence>
<comment type="cofactor">
    <cofactor evidence="1">
        <name>heme b</name>
        <dbReference type="ChEBI" id="CHEBI:60344"/>
    </cofactor>
</comment>
<dbReference type="InterPro" id="IPR017938">
    <property type="entry name" value="Riboflavin_synthase-like_b-brl"/>
</dbReference>
<dbReference type="RefSeq" id="WP_203660831.1">
    <property type="nucleotide sequence ID" value="NZ_BAAAZM010000015.1"/>
</dbReference>